<keyword evidence="7 16" id="KW-0808">Transferase</keyword>
<dbReference type="Gene3D" id="1.10.8.590">
    <property type="match status" value="1"/>
</dbReference>
<keyword evidence="8 14" id="KW-0949">S-adenosyl-L-methionine</keyword>
<evidence type="ECO:0000256" key="5">
    <source>
        <dbReference type="ARBA" id="ARBA00022490"/>
    </source>
</evidence>
<dbReference type="EMBL" id="CP000302">
    <property type="protein sequence ID" value="ABE54740.1"/>
    <property type="molecule type" value="Genomic_DNA"/>
</dbReference>
<dbReference type="GO" id="GO:0005829">
    <property type="term" value="C:cytosol"/>
    <property type="evidence" value="ECO:0007669"/>
    <property type="project" value="TreeGrafter"/>
</dbReference>
<evidence type="ECO:0000256" key="10">
    <source>
        <dbReference type="ARBA" id="ARBA00031634"/>
    </source>
</evidence>
<dbReference type="PIRSF" id="PIRSF004808">
    <property type="entry name" value="LasT"/>
    <property type="match status" value="1"/>
</dbReference>
<dbReference type="STRING" id="318161.Sden_1455"/>
<dbReference type="OrthoDB" id="9806346at2"/>
<dbReference type="NCBIfam" id="TIGR00050">
    <property type="entry name" value="rRNA_methyl_1"/>
    <property type="match status" value="1"/>
</dbReference>
<comment type="catalytic activity">
    <reaction evidence="13 14">
        <text>cytidine(32) in tRNA + S-adenosyl-L-methionine = 2'-O-methylcytidine(32) in tRNA + S-adenosyl-L-homocysteine + H(+)</text>
        <dbReference type="Rhea" id="RHEA:42932"/>
        <dbReference type="Rhea" id="RHEA-COMP:10288"/>
        <dbReference type="Rhea" id="RHEA-COMP:10289"/>
        <dbReference type="ChEBI" id="CHEBI:15378"/>
        <dbReference type="ChEBI" id="CHEBI:57856"/>
        <dbReference type="ChEBI" id="CHEBI:59789"/>
        <dbReference type="ChEBI" id="CHEBI:74495"/>
        <dbReference type="ChEBI" id="CHEBI:82748"/>
        <dbReference type="EC" id="2.1.1.200"/>
    </reaction>
</comment>
<dbReference type="EC" id="2.1.1.200" evidence="3 14"/>
<evidence type="ECO:0000256" key="7">
    <source>
        <dbReference type="ARBA" id="ARBA00022679"/>
    </source>
</evidence>
<accession>Q12P86</accession>
<dbReference type="CDD" id="cd18093">
    <property type="entry name" value="SpoU-like_TrmJ"/>
    <property type="match status" value="1"/>
</dbReference>
<dbReference type="InterPro" id="IPR029028">
    <property type="entry name" value="Alpha/beta_knot_MTases"/>
</dbReference>
<evidence type="ECO:0000256" key="3">
    <source>
        <dbReference type="ARBA" id="ARBA00012626"/>
    </source>
</evidence>
<comment type="subcellular location">
    <subcellularLocation>
        <location evidence="14">Cytoplasm</location>
    </subcellularLocation>
</comment>
<evidence type="ECO:0000256" key="11">
    <source>
        <dbReference type="ARBA" id="ARBA00032381"/>
    </source>
</evidence>
<dbReference type="Gene3D" id="3.40.1280.10">
    <property type="match status" value="1"/>
</dbReference>
<evidence type="ECO:0000313" key="17">
    <source>
        <dbReference type="Proteomes" id="UP000001982"/>
    </source>
</evidence>
<keyword evidence="9 14" id="KW-0819">tRNA processing</keyword>
<dbReference type="GO" id="GO:0002128">
    <property type="term" value="P:tRNA nucleoside ribose methylation"/>
    <property type="evidence" value="ECO:0007669"/>
    <property type="project" value="TreeGrafter"/>
</dbReference>
<protein>
    <recommendedName>
        <fullName evidence="4 14">tRNA (cytidine/uridine-2'-O-)-methyltransferase TrmJ</fullName>
        <ecNumber evidence="3 14">2.1.1.200</ecNumber>
    </recommendedName>
    <alternativeName>
        <fullName evidence="10 14">tRNA (cytidine(32)/uridine(32)-2'-O)-methyltransferase</fullName>
    </alternativeName>
    <alternativeName>
        <fullName evidence="11 14">tRNA Cm32/Um32 methyltransferase</fullName>
    </alternativeName>
</protein>
<comment type="function">
    <text evidence="14">Catalyzes the formation of 2'O-methylated cytidine (Cm32) or 2'O-methylated uridine (Um32) at position 32 in tRNA.</text>
</comment>
<evidence type="ECO:0000256" key="12">
    <source>
        <dbReference type="ARBA" id="ARBA00048256"/>
    </source>
</evidence>
<evidence type="ECO:0000313" key="16">
    <source>
        <dbReference type="EMBL" id="ABE54740.1"/>
    </source>
</evidence>
<dbReference type="RefSeq" id="WP_011495898.1">
    <property type="nucleotide sequence ID" value="NC_007954.1"/>
</dbReference>
<comment type="subunit">
    <text evidence="2 14">Homodimer.</text>
</comment>
<dbReference type="GO" id="GO:0003723">
    <property type="term" value="F:RNA binding"/>
    <property type="evidence" value="ECO:0007669"/>
    <property type="project" value="InterPro"/>
</dbReference>
<comment type="similarity">
    <text evidence="1">Belongs to the class IV-like SAM-binding methyltransferase superfamily. RNA methyltransferase TrmH family.</text>
</comment>
<dbReference type="SUPFAM" id="SSF75217">
    <property type="entry name" value="alpha/beta knot"/>
    <property type="match status" value="1"/>
</dbReference>
<feature type="domain" description="tRNA/rRNA methyltransferase SpoU type" evidence="15">
    <location>
        <begin position="5"/>
        <end position="154"/>
    </location>
</feature>
<sequence length="259" mass="28081">MLSNIRVVLVGTSHPGNIGSTARAMKTMGLSNLYLAEPKVEPDGQSIALSAGASDILKHLTRVDSLAEAIADCSLVIATSARSRTLDWPMLDPREAGIKLTAEALNGPVAIVFGRENNGLSNEELQSCQFHVAIPANPEYSSLNLAQAVQIICYEARVAHLAQLAKMDDSEAAPQAAAIVEAETAPEEPQAYPLSADLERFYTHLESTLLATGFVIKNHPGQIMMKLRRLFSRARVEEQEMNILRGILTSIDKKIPPKE</sequence>
<proteinExistence type="inferred from homology"/>
<dbReference type="Pfam" id="PF00588">
    <property type="entry name" value="SpoU_methylase"/>
    <property type="match status" value="1"/>
</dbReference>
<dbReference type="PANTHER" id="PTHR42786:SF2">
    <property type="entry name" value="TRNA (CYTIDINE_URIDINE-2'-O-)-METHYLTRANSFERASE TRMJ"/>
    <property type="match status" value="1"/>
</dbReference>
<evidence type="ECO:0000259" key="15">
    <source>
        <dbReference type="Pfam" id="PF00588"/>
    </source>
</evidence>
<dbReference type="AlphaFoldDB" id="Q12P86"/>
<keyword evidence="5 14" id="KW-0963">Cytoplasm</keyword>
<organism evidence="16 17">
    <name type="scientific">Shewanella denitrificans (strain OS217 / ATCC BAA-1090 / DSM 15013)</name>
    <dbReference type="NCBI Taxonomy" id="318161"/>
    <lineage>
        <taxon>Bacteria</taxon>
        <taxon>Pseudomonadati</taxon>
        <taxon>Pseudomonadota</taxon>
        <taxon>Gammaproteobacteria</taxon>
        <taxon>Alteromonadales</taxon>
        <taxon>Shewanellaceae</taxon>
        <taxon>Shewanella</taxon>
    </lineage>
</organism>
<keyword evidence="6 14" id="KW-0489">Methyltransferase</keyword>
<evidence type="ECO:0000256" key="4">
    <source>
        <dbReference type="ARBA" id="ARBA00013781"/>
    </source>
</evidence>
<dbReference type="GO" id="GO:0160206">
    <property type="term" value="F:tRNA (cytidine(32)/uridine(32)-2'-O)-methyltransferase activity"/>
    <property type="evidence" value="ECO:0007669"/>
    <property type="project" value="UniProtKB-EC"/>
</dbReference>
<dbReference type="PANTHER" id="PTHR42786">
    <property type="entry name" value="TRNA/RRNA METHYLTRANSFERASE"/>
    <property type="match status" value="1"/>
</dbReference>
<reference evidence="16 17" key="1">
    <citation type="submission" date="2006-03" db="EMBL/GenBank/DDBJ databases">
        <title>Complete sequence of Shewanella denitrificans OS217.</title>
        <authorList>
            <consortium name="US DOE Joint Genome Institute"/>
            <person name="Copeland A."/>
            <person name="Lucas S."/>
            <person name="Lapidus A."/>
            <person name="Barry K."/>
            <person name="Detter J.C."/>
            <person name="Glavina del Rio T."/>
            <person name="Hammon N."/>
            <person name="Israni S."/>
            <person name="Dalin E."/>
            <person name="Tice H."/>
            <person name="Pitluck S."/>
            <person name="Brettin T."/>
            <person name="Bruce D."/>
            <person name="Han C."/>
            <person name="Tapia R."/>
            <person name="Gilna P."/>
            <person name="Kiss H."/>
            <person name="Schmutz J."/>
            <person name="Larimer F."/>
            <person name="Land M."/>
            <person name="Hauser L."/>
            <person name="Kyrpides N."/>
            <person name="Lykidis A."/>
            <person name="Richardson P."/>
        </authorList>
    </citation>
    <scope>NUCLEOTIDE SEQUENCE [LARGE SCALE GENOMIC DNA]</scope>
    <source>
        <strain evidence="17">OS217 / ATCC BAA-1090 / DSM 15013</strain>
    </source>
</reference>
<comment type="catalytic activity">
    <reaction evidence="12 14">
        <text>uridine(32) in tRNA + S-adenosyl-L-methionine = 2'-O-methyluridine(32) in tRNA + S-adenosyl-L-homocysteine + H(+)</text>
        <dbReference type="Rhea" id="RHEA:42936"/>
        <dbReference type="Rhea" id="RHEA-COMP:10107"/>
        <dbReference type="Rhea" id="RHEA-COMP:10290"/>
        <dbReference type="ChEBI" id="CHEBI:15378"/>
        <dbReference type="ChEBI" id="CHEBI:57856"/>
        <dbReference type="ChEBI" id="CHEBI:59789"/>
        <dbReference type="ChEBI" id="CHEBI:65315"/>
        <dbReference type="ChEBI" id="CHEBI:74478"/>
        <dbReference type="EC" id="2.1.1.200"/>
    </reaction>
</comment>
<keyword evidence="17" id="KW-1185">Reference proteome</keyword>
<dbReference type="Proteomes" id="UP000001982">
    <property type="component" value="Chromosome"/>
</dbReference>
<evidence type="ECO:0000256" key="8">
    <source>
        <dbReference type="ARBA" id="ARBA00022691"/>
    </source>
</evidence>
<evidence type="ECO:0000256" key="13">
    <source>
        <dbReference type="ARBA" id="ARBA00048557"/>
    </source>
</evidence>
<evidence type="ECO:0000256" key="14">
    <source>
        <dbReference type="RuleBase" id="RU362024"/>
    </source>
</evidence>
<evidence type="ECO:0000256" key="6">
    <source>
        <dbReference type="ARBA" id="ARBA00022603"/>
    </source>
</evidence>
<dbReference type="HOGENOM" id="CLU_056931_0_1_6"/>
<dbReference type="FunFam" id="1.10.8.590:FF:000001">
    <property type="entry name" value="tRNA:Cm32/Um32 methyltransferase"/>
    <property type="match status" value="1"/>
</dbReference>
<evidence type="ECO:0000256" key="1">
    <source>
        <dbReference type="ARBA" id="ARBA00007228"/>
    </source>
</evidence>
<evidence type="ECO:0000256" key="2">
    <source>
        <dbReference type="ARBA" id="ARBA00011738"/>
    </source>
</evidence>
<dbReference type="GO" id="GO:0106339">
    <property type="term" value="F:tRNA (cytidine(32)-2'-O)-methyltransferase activity"/>
    <property type="evidence" value="ECO:0007669"/>
    <property type="project" value="RHEA"/>
</dbReference>
<dbReference type="FunFam" id="3.40.1280.10:FF:000006">
    <property type="entry name" value="Uncharacterized tRNA/rRNA methyltransferase HI_0380"/>
    <property type="match status" value="1"/>
</dbReference>
<dbReference type="KEGG" id="sdn:Sden_1455"/>
<dbReference type="eggNOG" id="COG0565">
    <property type="taxonomic scope" value="Bacteria"/>
</dbReference>
<dbReference type="InterPro" id="IPR001537">
    <property type="entry name" value="SpoU_MeTrfase"/>
</dbReference>
<dbReference type="NCBIfam" id="NF011694">
    <property type="entry name" value="PRK15114.1"/>
    <property type="match status" value="1"/>
</dbReference>
<evidence type="ECO:0000256" key="9">
    <source>
        <dbReference type="ARBA" id="ARBA00022694"/>
    </source>
</evidence>
<gene>
    <name evidence="14" type="primary">trmJ</name>
    <name evidence="16" type="ordered locus">Sden_1455</name>
</gene>
<name>Q12P86_SHEDO</name>
<dbReference type="InterPro" id="IPR004384">
    <property type="entry name" value="RNA_MeTrfase_TrmJ/LasT"/>
</dbReference>
<dbReference type="InterPro" id="IPR029026">
    <property type="entry name" value="tRNA_m1G_MTases_N"/>
</dbReference>